<keyword evidence="5" id="KW-0597">Phosphoprotein</keyword>
<accession>A0A401SQ70</accession>
<dbReference type="Pfam" id="PF22606">
    <property type="entry name" value="Cdc6-ORC-like_ATPase_lid"/>
    <property type="match status" value="1"/>
</dbReference>
<keyword evidence="13" id="KW-0131">Cell cycle</keyword>
<comment type="function">
    <text evidence="14 16">Involved in the initiation of DNA replication. Also participates in checkpoint controls that ensure DNA replication is completed before mitosis is initiated.</text>
</comment>
<sequence length="585" mass="64603">MGRSEFSSGWLSLGFVIDRREGGSKLLSVDIKPSFANMPSTWKTRTQTTIDFPKKKLAQCRAVNKESQGSPPTNQKQPLSPRKRLGVENLCNVPQPLQCSPTKRKKENQPVALSTPRGRKLEFGESPLKPAARHRSLSAHKSPEQTGCPLKKGDETPCSKNHLPAPLSPIARHLKQQGACYLQAKQVLNTTIPERLLAREHETEVISQFITDHVSEEKPGSLYVSGAPGTGKTACVERIIEDLKEKLGDTVVISINCMSLRSSQAIFCSIADKLIGKGKLKCARKDFPNKLQKKLTSKGPVVLLVLDEMDLLNSKAQDVLYTLFEWPCLSNSRLVLIGIANALDLTDRILPRLQARPKCKPQLLNFPPYTREQIVAIVQDRLSQVSGENVLDPAAIQFCARKVSSVSGDARKALDVCRRAVEIVESKVRNQTAAEPTMKSESPATPIQSPGLKKVGLPHVSQVISEVYGDRMTSSSGSDECFPLQQKLLVCSLLLLTRESKVKEVTLGKLNDTYSRICRQHQMTGVEQSECLSLCSHLESRGILSLKRSKEARLSKVALKIEERDVEHALHDKALMGSILQRGLP</sequence>
<keyword evidence="21" id="KW-1185">Reference proteome</keyword>
<dbReference type="Gene3D" id="1.10.8.60">
    <property type="match status" value="1"/>
</dbReference>
<evidence type="ECO:0000256" key="5">
    <source>
        <dbReference type="ARBA" id="ARBA00022553"/>
    </source>
</evidence>
<evidence type="ECO:0000256" key="16">
    <source>
        <dbReference type="PIRNR" id="PIRNR001767"/>
    </source>
</evidence>
<dbReference type="GO" id="GO:0005819">
    <property type="term" value="C:spindle"/>
    <property type="evidence" value="ECO:0007669"/>
    <property type="project" value="UniProtKB-ARBA"/>
</dbReference>
<dbReference type="SMART" id="SM01074">
    <property type="entry name" value="Cdc6_C"/>
    <property type="match status" value="1"/>
</dbReference>
<dbReference type="STRING" id="137246.A0A401SQ70"/>
<evidence type="ECO:0000256" key="4">
    <source>
        <dbReference type="ARBA" id="ARBA00022490"/>
    </source>
</evidence>
<evidence type="ECO:0000256" key="15">
    <source>
        <dbReference type="ARBA" id="ARBA00062730"/>
    </source>
</evidence>
<dbReference type="InterPro" id="IPR015163">
    <property type="entry name" value="Cdc6_C"/>
</dbReference>
<evidence type="ECO:0000256" key="13">
    <source>
        <dbReference type="ARBA" id="ARBA00023306"/>
    </source>
</evidence>
<dbReference type="Pfam" id="PF09079">
    <property type="entry name" value="WHD_Cdc6"/>
    <property type="match status" value="1"/>
</dbReference>
<proteinExistence type="inferred from homology"/>
<dbReference type="GO" id="GO:0003688">
    <property type="term" value="F:DNA replication origin binding"/>
    <property type="evidence" value="ECO:0007669"/>
    <property type="project" value="TreeGrafter"/>
</dbReference>
<dbReference type="GO" id="GO:0051301">
    <property type="term" value="P:cell division"/>
    <property type="evidence" value="ECO:0007669"/>
    <property type="project" value="UniProtKB-UniRule"/>
</dbReference>
<keyword evidence="8" id="KW-0547">Nucleotide-binding</keyword>
<comment type="subunit">
    <text evidence="15">Interacts with PCNA, ORC1, cyclin-CDK. Interacts with HUWE1. Interacts with ANKRD17. Interacts with GRWD1; origin binding of GRWD1 is dependent on CDC6. Interacts with CDT1; are mutually dependent on one another for loading MCM complexes onto chromatin. Interacts with TTC4. Interacts (via Cy motif) with CCNF; the interaction takes place during G2 and M phase. Interacts with CDH1.</text>
</comment>
<dbReference type="InterPro" id="IPR036390">
    <property type="entry name" value="WH_DNA-bd_sf"/>
</dbReference>
<evidence type="ECO:0000256" key="10">
    <source>
        <dbReference type="ARBA" id="ARBA00022840"/>
    </source>
</evidence>
<keyword evidence="7" id="KW-0235">DNA replication</keyword>
<name>A0A401SQ70_CHIPU</name>
<evidence type="ECO:0000256" key="6">
    <source>
        <dbReference type="ARBA" id="ARBA00022618"/>
    </source>
</evidence>
<comment type="similarity">
    <text evidence="3 16">Belongs to the CDC6/cdc18 family.</text>
</comment>
<dbReference type="FunFam" id="3.40.50.300:FF:000547">
    <property type="entry name" value="Cell division control protein"/>
    <property type="match status" value="1"/>
</dbReference>
<dbReference type="PANTHER" id="PTHR10763">
    <property type="entry name" value="CELL DIVISION CONTROL PROTEIN 6-RELATED"/>
    <property type="match status" value="1"/>
</dbReference>
<protein>
    <recommendedName>
        <fullName evidence="16">Cell division control protein</fullName>
    </recommendedName>
</protein>
<dbReference type="InterPro" id="IPR036388">
    <property type="entry name" value="WH-like_DNA-bd_sf"/>
</dbReference>
<dbReference type="GO" id="GO:0005634">
    <property type="term" value="C:nucleus"/>
    <property type="evidence" value="ECO:0007669"/>
    <property type="project" value="UniProtKB-SubCell"/>
</dbReference>
<dbReference type="Gene3D" id="3.40.50.300">
    <property type="entry name" value="P-loop containing nucleotide triphosphate hydrolases"/>
    <property type="match status" value="1"/>
</dbReference>
<evidence type="ECO:0000259" key="18">
    <source>
        <dbReference type="SMART" id="SM00382"/>
    </source>
</evidence>
<evidence type="ECO:0000313" key="20">
    <source>
        <dbReference type="EMBL" id="GCC32554.1"/>
    </source>
</evidence>
<dbReference type="PANTHER" id="PTHR10763:SF26">
    <property type="entry name" value="CELL DIVISION CONTROL PROTEIN 6 HOMOLOG"/>
    <property type="match status" value="1"/>
</dbReference>
<feature type="compositionally biased region" description="Polar residues" evidence="17">
    <location>
        <begin position="431"/>
        <end position="448"/>
    </location>
</feature>
<dbReference type="SMART" id="SM00382">
    <property type="entry name" value="AAA"/>
    <property type="match status" value="1"/>
</dbReference>
<evidence type="ECO:0000256" key="1">
    <source>
        <dbReference type="ARBA" id="ARBA00004123"/>
    </source>
</evidence>
<dbReference type="InterPro" id="IPR054425">
    <property type="entry name" value="Cdc6_ORC1-like_ATPase_lid"/>
</dbReference>
<dbReference type="EMBL" id="BEZZ01000443">
    <property type="protein sequence ID" value="GCC32554.1"/>
    <property type="molecule type" value="Genomic_DNA"/>
</dbReference>
<dbReference type="SUPFAM" id="SSF52540">
    <property type="entry name" value="P-loop containing nucleoside triphosphate hydrolases"/>
    <property type="match status" value="1"/>
</dbReference>
<dbReference type="PIRSF" id="PIRSF001767">
    <property type="entry name" value="Cdc6"/>
    <property type="match status" value="1"/>
</dbReference>
<gene>
    <name evidence="20" type="ORF">chiPu_0011016</name>
</gene>
<evidence type="ECO:0000256" key="3">
    <source>
        <dbReference type="ARBA" id="ARBA00006184"/>
    </source>
</evidence>
<dbReference type="CDD" id="cd08768">
    <property type="entry name" value="Cdc6_C"/>
    <property type="match status" value="1"/>
</dbReference>
<dbReference type="InterPro" id="IPR003593">
    <property type="entry name" value="AAA+_ATPase"/>
</dbReference>
<dbReference type="OrthoDB" id="1926878at2759"/>
<evidence type="ECO:0000256" key="14">
    <source>
        <dbReference type="ARBA" id="ARBA00056036"/>
    </source>
</evidence>
<dbReference type="SUPFAM" id="SSF46785">
    <property type="entry name" value="Winged helix' DNA-binding domain"/>
    <property type="match status" value="1"/>
</dbReference>
<dbReference type="Gene3D" id="1.10.10.10">
    <property type="entry name" value="Winged helix-like DNA-binding domain superfamily/Winged helix DNA-binding domain"/>
    <property type="match status" value="1"/>
</dbReference>
<dbReference type="Proteomes" id="UP000287033">
    <property type="component" value="Unassembled WGS sequence"/>
</dbReference>
<feature type="region of interest" description="Disordered" evidence="17">
    <location>
        <begin position="431"/>
        <end position="451"/>
    </location>
</feature>
<dbReference type="FunFam" id="1.10.8.60:FF:000058">
    <property type="entry name" value="Cell division control protein"/>
    <property type="match status" value="1"/>
</dbReference>
<evidence type="ECO:0000259" key="19">
    <source>
        <dbReference type="SMART" id="SM01074"/>
    </source>
</evidence>
<keyword evidence="4" id="KW-0963">Cytoplasm</keyword>
<dbReference type="GO" id="GO:0006270">
    <property type="term" value="P:DNA replication initiation"/>
    <property type="evidence" value="ECO:0007669"/>
    <property type="project" value="UniProtKB-UniRule"/>
</dbReference>
<feature type="domain" description="Cdc6 C-terminal" evidence="19">
    <location>
        <begin position="490"/>
        <end position="570"/>
    </location>
</feature>
<dbReference type="Pfam" id="PF13401">
    <property type="entry name" value="AAA_22"/>
    <property type="match status" value="1"/>
</dbReference>
<dbReference type="GO" id="GO:0033314">
    <property type="term" value="P:mitotic DNA replication checkpoint signaling"/>
    <property type="evidence" value="ECO:0007669"/>
    <property type="project" value="TreeGrafter"/>
</dbReference>
<evidence type="ECO:0000256" key="17">
    <source>
        <dbReference type="SAM" id="MobiDB-lite"/>
    </source>
</evidence>
<evidence type="ECO:0000256" key="2">
    <source>
        <dbReference type="ARBA" id="ARBA00004496"/>
    </source>
</evidence>
<evidence type="ECO:0000256" key="7">
    <source>
        <dbReference type="ARBA" id="ARBA00022705"/>
    </source>
</evidence>
<dbReference type="InterPro" id="IPR049945">
    <property type="entry name" value="AAA_22"/>
</dbReference>
<organism evidence="20 21">
    <name type="scientific">Chiloscyllium punctatum</name>
    <name type="common">Brownbanded bambooshark</name>
    <name type="synonym">Hemiscyllium punctatum</name>
    <dbReference type="NCBI Taxonomy" id="137246"/>
    <lineage>
        <taxon>Eukaryota</taxon>
        <taxon>Metazoa</taxon>
        <taxon>Chordata</taxon>
        <taxon>Craniata</taxon>
        <taxon>Vertebrata</taxon>
        <taxon>Chondrichthyes</taxon>
        <taxon>Elasmobranchii</taxon>
        <taxon>Galeomorphii</taxon>
        <taxon>Galeoidea</taxon>
        <taxon>Orectolobiformes</taxon>
        <taxon>Hemiscylliidae</taxon>
        <taxon>Chiloscyllium</taxon>
    </lineage>
</organism>
<keyword evidence="11" id="KW-0832">Ubl conjugation</keyword>
<comment type="subcellular location">
    <subcellularLocation>
        <location evidence="2">Cytoplasm</location>
    </subcellularLocation>
    <subcellularLocation>
        <location evidence="1 16">Nucleus</location>
    </subcellularLocation>
</comment>
<feature type="region of interest" description="Disordered" evidence="17">
    <location>
        <begin position="62"/>
        <end position="82"/>
    </location>
</feature>
<evidence type="ECO:0000256" key="9">
    <source>
        <dbReference type="ARBA" id="ARBA00022776"/>
    </source>
</evidence>
<dbReference type="GO" id="GO:0016887">
    <property type="term" value="F:ATP hydrolysis activity"/>
    <property type="evidence" value="ECO:0007669"/>
    <property type="project" value="InterPro"/>
</dbReference>
<evidence type="ECO:0000256" key="12">
    <source>
        <dbReference type="ARBA" id="ARBA00023242"/>
    </source>
</evidence>
<evidence type="ECO:0000256" key="8">
    <source>
        <dbReference type="ARBA" id="ARBA00022741"/>
    </source>
</evidence>
<keyword evidence="12 16" id="KW-0539">Nucleus</keyword>
<dbReference type="AlphaFoldDB" id="A0A401SQ70"/>
<dbReference type="CDD" id="cd00009">
    <property type="entry name" value="AAA"/>
    <property type="match status" value="1"/>
</dbReference>
<keyword evidence="10" id="KW-0067">ATP-binding</keyword>
<keyword evidence="9" id="KW-0498">Mitosis</keyword>
<dbReference type="OMA" id="WPTDEVY"/>
<dbReference type="GO" id="GO:0005737">
    <property type="term" value="C:cytoplasm"/>
    <property type="evidence" value="ECO:0007669"/>
    <property type="project" value="UniProtKB-SubCell"/>
</dbReference>
<comment type="caution">
    <text evidence="20">The sequence shown here is derived from an EMBL/GenBank/DDBJ whole genome shotgun (WGS) entry which is preliminary data.</text>
</comment>
<dbReference type="InterPro" id="IPR027417">
    <property type="entry name" value="P-loop_NTPase"/>
</dbReference>
<dbReference type="InterPro" id="IPR016314">
    <property type="entry name" value="Cdc6/18"/>
</dbReference>
<dbReference type="FunFam" id="1.10.10.10:FF:000265">
    <property type="entry name" value="Cell division control protein"/>
    <property type="match status" value="1"/>
</dbReference>
<reference evidence="20 21" key="1">
    <citation type="journal article" date="2018" name="Nat. Ecol. Evol.">
        <title>Shark genomes provide insights into elasmobranch evolution and the origin of vertebrates.</title>
        <authorList>
            <person name="Hara Y"/>
            <person name="Yamaguchi K"/>
            <person name="Onimaru K"/>
            <person name="Kadota M"/>
            <person name="Koyanagi M"/>
            <person name="Keeley SD"/>
            <person name="Tatsumi K"/>
            <person name="Tanaka K"/>
            <person name="Motone F"/>
            <person name="Kageyama Y"/>
            <person name="Nozu R"/>
            <person name="Adachi N"/>
            <person name="Nishimura O"/>
            <person name="Nakagawa R"/>
            <person name="Tanegashima C"/>
            <person name="Kiyatake I"/>
            <person name="Matsumoto R"/>
            <person name="Murakumo K"/>
            <person name="Nishida K"/>
            <person name="Terakita A"/>
            <person name="Kuratani S"/>
            <person name="Sato K"/>
            <person name="Hyodo S Kuraku.S."/>
        </authorList>
    </citation>
    <scope>NUCLEOTIDE SEQUENCE [LARGE SCALE GENOMIC DNA]</scope>
</reference>
<feature type="domain" description="AAA+ ATPase" evidence="18">
    <location>
        <begin position="218"/>
        <end position="356"/>
    </location>
</feature>
<feature type="compositionally biased region" description="Polar residues" evidence="17">
    <location>
        <begin position="65"/>
        <end position="78"/>
    </location>
</feature>
<feature type="region of interest" description="Disordered" evidence="17">
    <location>
        <begin position="96"/>
        <end position="163"/>
    </location>
</feature>
<keyword evidence="6" id="KW-0132">Cell division</keyword>
<dbReference type="GO" id="GO:0005524">
    <property type="term" value="F:ATP binding"/>
    <property type="evidence" value="ECO:0007669"/>
    <property type="project" value="UniProtKB-KW"/>
</dbReference>
<evidence type="ECO:0000313" key="21">
    <source>
        <dbReference type="Proteomes" id="UP000287033"/>
    </source>
</evidence>
<evidence type="ECO:0000256" key="11">
    <source>
        <dbReference type="ARBA" id="ARBA00022843"/>
    </source>
</evidence>
<dbReference type="InterPro" id="IPR050311">
    <property type="entry name" value="ORC1/CDC6"/>
</dbReference>